<keyword evidence="1" id="KW-0472">Membrane</keyword>
<keyword evidence="1" id="KW-0812">Transmembrane</keyword>
<reference evidence="2" key="1">
    <citation type="journal article" date="2020" name="Nat. Commun.">
        <title>Large-scale genome sequencing of mycorrhizal fungi provides insights into the early evolution of symbiotic traits.</title>
        <authorList>
            <person name="Miyauchi S."/>
            <person name="Kiss E."/>
            <person name="Kuo A."/>
            <person name="Drula E."/>
            <person name="Kohler A."/>
            <person name="Sanchez-Garcia M."/>
            <person name="Morin E."/>
            <person name="Andreopoulos B."/>
            <person name="Barry K.W."/>
            <person name="Bonito G."/>
            <person name="Buee M."/>
            <person name="Carver A."/>
            <person name="Chen C."/>
            <person name="Cichocki N."/>
            <person name="Clum A."/>
            <person name="Culley D."/>
            <person name="Crous P.W."/>
            <person name="Fauchery L."/>
            <person name="Girlanda M."/>
            <person name="Hayes R.D."/>
            <person name="Keri Z."/>
            <person name="LaButti K."/>
            <person name="Lipzen A."/>
            <person name="Lombard V."/>
            <person name="Magnuson J."/>
            <person name="Maillard F."/>
            <person name="Murat C."/>
            <person name="Nolan M."/>
            <person name="Ohm R.A."/>
            <person name="Pangilinan J."/>
            <person name="Pereira M.F."/>
            <person name="Perotto S."/>
            <person name="Peter M."/>
            <person name="Pfister S."/>
            <person name="Riley R."/>
            <person name="Sitrit Y."/>
            <person name="Stielow J.B."/>
            <person name="Szollosi G."/>
            <person name="Zifcakova L."/>
            <person name="Stursova M."/>
            <person name="Spatafora J.W."/>
            <person name="Tedersoo L."/>
            <person name="Vaario L.M."/>
            <person name="Yamada A."/>
            <person name="Yan M."/>
            <person name="Wang P."/>
            <person name="Xu J."/>
            <person name="Bruns T."/>
            <person name="Baldrian P."/>
            <person name="Vilgalys R."/>
            <person name="Dunand C."/>
            <person name="Henrissat B."/>
            <person name="Grigoriev I.V."/>
            <person name="Hibbett D."/>
            <person name="Nagy L.G."/>
            <person name="Martin F.M."/>
        </authorList>
    </citation>
    <scope>NUCLEOTIDE SEQUENCE</scope>
    <source>
        <strain evidence="2">UP504</strain>
    </source>
</reference>
<dbReference type="EMBL" id="MU128963">
    <property type="protein sequence ID" value="KAF9514229.1"/>
    <property type="molecule type" value="Genomic_DNA"/>
</dbReference>
<evidence type="ECO:0000313" key="2">
    <source>
        <dbReference type="EMBL" id="KAF9514229.1"/>
    </source>
</evidence>
<keyword evidence="3" id="KW-1185">Reference proteome</keyword>
<evidence type="ECO:0000313" key="3">
    <source>
        <dbReference type="Proteomes" id="UP000886523"/>
    </source>
</evidence>
<gene>
    <name evidence="2" type="ORF">BS47DRAFT_1343364</name>
</gene>
<accession>A0A9P6AYN5</accession>
<sequence>MPSITRRSLSFLVPIIVSFHSHYHRSRPNVEDKRYEKKSTIVAMMACVLATLPVVQVFGNTIGM</sequence>
<proteinExistence type="predicted"/>
<protein>
    <submittedName>
        <fullName evidence="2">Uncharacterized protein</fullName>
    </submittedName>
</protein>
<feature type="non-terminal residue" evidence="2">
    <location>
        <position position="64"/>
    </location>
</feature>
<evidence type="ECO:0000256" key="1">
    <source>
        <dbReference type="SAM" id="Phobius"/>
    </source>
</evidence>
<comment type="caution">
    <text evidence="2">The sequence shown here is derived from an EMBL/GenBank/DDBJ whole genome shotgun (WGS) entry which is preliminary data.</text>
</comment>
<organism evidence="2 3">
    <name type="scientific">Hydnum rufescens UP504</name>
    <dbReference type="NCBI Taxonomy" id="1448309"/>
    <lineage>
        <taxon>Eukaryota</taxon>
        <taxon>Fungi</taxon>
        <taxon>Dikarya</taxon>
        <taxon>Basidiomycota</taxon>
        <taxon>Agaricomycotina</taxon>
        <taxon>Agaricomycetes</taxon>
        <taxon>Cantharellales</taxon>
        <taxon>Hydnaceae</taxon>
        <taxon>Hydnum</taxon>
    </lineage>
</organism>
<feature type="transmembrane region" description="Helical" evidence="1">
    <location>
        <begin position="41"/>
        <end position="59"/>
    </location>
</feature>
<keyword evidence="1" id="KW-1133">Transmembrane helix</keyword>
<dbReference type="Proteomes" id="UP000886523">
    <property type="component" value="Unassembled WGS sequence"/>
</dbReference>
<name>A0A9P6AYN5_9AGAM</name>
<dbReference type="AlphaFoldDB" id="A0A9P6AYN5"/>